<comment type="function">
    <text evidence="2">Participates in the folding of proteins containing disulfide bonds, may be involved in glycosylation, prolyl hydroxylation and triglyceride transfer.</text>
</comment>
<dbReference type="OrthoDB" id="427280at2759"/>
<dbReference type="CDD" id="cd02995">
    <property type="entry name" value="PDI_a_PDI_a'_C"/>
    <property type="match status" value="1"/>
</dbReference>
<feature type="chain" id="PRO_5005394244" description="Protein disulfide-isomerase" evidence="15">
    <location>
        <begin position="21"/>
        <end position="543"/>
    </location>
</feature>
<dbReference type="GO" id="GO:0034976">
    <property type="term" value="P:response to endoplasmic reticulum stress"/>
    <property type="evidence" value="ECO:0007669"/>
    <property type="project" value="TreeGrafter"/>
</dbReference>
<dbReference type="eggNOG" id="KOG0190">
    <property type="taxonomic scope" value="Eukaryota"/>
</dbReference>
<dbReference type="InterPro" id="IPR005788">
    <property type="entry name" value="PDI_thioredoxin-like_dom"/>
</dbReference>
<keyword evidence="19" id="KW-1185">Reference proteome</keyword>
<dbReference type="Gene3D" id="3.40.30.10">
    <property type="entry name" value="Glutaredoxin"/>
    <property type="match status" value="4"/>
</dbReference>
<dbReference type="EC" id="5.3.4.1" evidence="5 15"/>
<name>A0A0L0T3K6_ALLM3</name>
<dbReference type="Pfam" id="PF13848">
    <property type="entry name" value="Thioredoxin_6"/>
    <property type="match status" value="1"/>
</dbReference>
<evidence type="ECO:0000256" key="9">
    <source>
        <dbReference type="ARBA" id="ARBA00023157"/>
    </source>
</evidence>
<comment type="similarity">
    <text evidence="4 14">Belongs to the protein disulfide isomerase family.</text>
</comment>
<sequence length="543" mass="60403">MKLLNVACLALAILAASVTADASKDDSHVLTLTKDTFHKTVNDADLMLVEFYAPWCGHCQKLAPEYEKAATELVKEKIHLGKVDCTTESEVCEGLKVMGYPTMKVFRQGKDSPYTGGRQSDEIVRYMRKQSLPALSKLTVEEIIPFSQKDKVVVIGHAPTDDHAVAKVLQTVAEELRDDYMFGITTDRTATGILGIDGPGLVIYKTFDDPHVVYDGKIEADAVKEFVKTQAVPVMADIVPENYMEYANAGKPLTFFFYENEEQKKTIGSQIEKVAREFKGKINFVYCDANKFGAHADTLNLKQEWPALAISEVDKGLKWPFDQTKELTQAAVREFVVKYSQGELPPSLKSAEEPEGNNEAKVVTIVGNSFDKRVMDPTKDVFVEFYAPWCGHCKRLAPTWDQLGEFFADKPDVVIAKMDATENDVPPATPFRIEGFPTLKLFRAKDNVIVDYDGDRTFEDLVQFVKMHAVNNDFVVESAADKKGEDAAQEEAEAETPTADEAEKKDEAKVTKEEDKKKEAPVAAETPAAAADKKAEEPVREEL</sequence>
<comment type="catalytic activity">
    <reaction evidence="1 15">
        <text>Catalyzes the rearrangement of -S-S- bonds in proteins.</text>
        <dbReference type="EC" id="5.3.4.1"/>
    </reaction>
</comment>
<dbReference type="NCBIfam" id="TIGR01126">
    <property type="entry name" value="pdi_dom"/>
    <property type="match status" value="2"/>
</dbReference>
<dbReference type="GO" id="GO:0005788">
    <property type="term" value="C:endoplasmic reticulum lumen"/>
    <property type="evidence" value="ECO:0007669"/>
    <property type="project" value="UniProtKB-SubCell"/>
</dbReference>
<dbReference type="InterPro" id="IPR036249">
    <property type="entry name" value="Thioredoxin-like_sf"/>
</dbReference>
<evidence type="ECO:0000256" key="2">
    <source>
        <dbReference type="ARBA" id="ARBA00002692"/>
    </source>
</evidence>
<dbReference type="FunFam" id="3.40.30.10:FF:000017">
    <property type="entry name" value="Protein disulfide-isomerase A4"/>
    <property type="match status" value="1"/>
</dbReference>
<dbReference type="GO" id="GO:0006457">
    <property type="term" value="P:protein folding"/>
    <property type="evidence" value="ECO:0007669"/>
    <property type="project" value="TreeGrafter"/>
</dbReference>
<dbReference type="CDD" id="cd02982">
    <property type="entry name" value="PDI_b'_family"/>
    <property type="match status" value="1"/>
</dbReference>
<keyword evidence="9 13" id="KW-1015">Disulfide bond</keyword>
<feature type="compositionally biased region" description="Low complexity" evidence="16">
    <location>
        <begin position="521"/>
        <end position="530"/>
    </location>
</feature>
<dbReference type="GO" id="GO:0003756">
    <property type="term" value="F:protein disulfide isomerase activity"/>
    <property type="evidence" value="ECO:0007669"/>
    <property type="project" value="UniProtKB-EC"/>
</dbReference>
<feature type="domain" description="Thioredoxin" evidence="17">
    <location>
        <begin position="9"/>
        <end position="132"/>
    </location>
</feature>
<feature type="domain" description="Thioredoxin" evidence="17">
    <location>
        <begin position="339"/>
        <end position="470"/>
    </location>
</feature>
<feature type="compositionally biased region" description="Basic and acidic residues" evidence="16">
    <location>
        <begin position="531"/>
        <end position="543"/>
    </location>
</feature>
<feature type="signal peptide" evidence="15">
    <location>
        <begin position="1"/>
        <end position="20"/>
    </location>
</feature>
<dbReference type="VEuPathDB" id="FungiDB:AMAG_13995"/>
<dbReference type="PROSITE" id="PS51352">
    <property type="entry name" value="THIOREDOXIN_2"/>
    <property type="match status" value="2"/>
</dbReference>
<dbReference type="InterPro" id="IPR017937">
    <property type="entry name" value="Thioredoxin_CS"/>
</dbReference>
<evidence type="ECO:0000256" key="6">
    <source>
        <dbReference type="ARBA" id="ARBA00022729"/>
    </source>
</evidence>
<reference evidence="18 19" key="1">
    <citation type="submission" date="2009-11" db="EMBL/GenBank/DDBJ databases">
        <title>Annotation of Allomyces macrogynus ATCC 38327.</title>
        <authorList>
            <consortium name="The Broad Institute Genome Sequencing Platform"/>
            <person name="Russ C."/>
            <person name="Cuomo C."/>
            <person name="Burger G."/>
            <person name="Gray M.W."/>
            <person name="Holland P.W.H."/>
            <person name="King N."/>
            <person name="Lang F.B.F."/>
            <person name="Roger A.J."/>
            <person name="Ruiz-Trillo I."/>
            <person name="Young S.K."/>
            <person name="Zeng Q."/>
            <person name="Gargeya S."/>
            <person name="Fitzgerald M."/>
            <person name="Haas B."/>
            <person name="Abouelleil A."/>
            <person name="Alvarado L."/>
            <person name="Arachchi H.M."/>
            <person name="Berlin A."/>
            <person name="Chapman S.B."/>
            <person name="Gearin G."/>
            <person name="Goldberg J."/>
            <person name="Griggs A."/>
            <person name="Gujja S."/>
            <person name="Hansen M."/>
            <person name="Heiman D."/>
            <person name="Howarth C."/>
            <person name="Larimer J."/>
            <person name="Lui A."/>
            <person name="MacDonald P.J.P."/>
            <person name="McCowen C."/>
            <person name="Montmayeur A."/>
            <person name="Murphy C."/>
            <person name="Neiman D."/>
            <person name="Pearson M."/>
            <person name="Priest M."/>
            <person name="Roberts A."/>
            <person name="Saif S."/>
            <person name="Shea T."/>
            <person name="Sisk P."/>
            <person name="Stolte C."/>
            <person name="Sykes S."/>
            <person name="Wortman J."/>
            <person name="Nusbaum C."/>
            <person name="Birren B."/>
        </authorList>
    </citation>
    <scope>NUCLEOTIDE SEQUENCE [LARGE SCALE GENOMIC DNA]</scope>
    <source>
        <strain evidence="18 19">ATCC 38327</strain>
    </source>
</reference>
<evidence type="ECO:0000313" key="18">
    <source>
        <dbReference type="EMBL" id="KNE69139.1"/>
    </source>
</evidence>
<evidence type="ECO:0000256" key="5">
    <source>
        <dbReference type="ARBA" id="ARBA00012723"/>
    </source>
</evidence>
<evidence type="ECO:0000256" key="7">
    <source>
        <dbReference type="ARBA" id="ARBA00022737"/>
    </source>
</evidence>
<dbReference type="InterPro" id="IPR005792">
    <property type="entry name" value="Prot_disulphide_isomerase"/>
</dbReference>
<dbReference type="PANTHER" id="PTHR18929:SF132">
    <property type="entry name" value="PROTEIN DISULFIDE-ISOMERASE A3"/>
    <property type="match status" value="1"/>
</dbReference>
<dbReference type="FunFam" id="3.40.30.10:FF:000185">
    <property type="entry name" value="Protein disulfide-isomerase"/>
    <property type="match status" value="1"/>
</dbReference>
<keyword evidence="11 13" id="KW-0676">Redox-active center</keyword>
<dbReference type="SUPFAM" id="SSF52833">
    <property type="entry name" value="Thioredoxin-like"/>
    <property type="match status" value="4"/>
</dbReference>
<dbReference type="PANTHER" id="PTHR18929">
    <property type="entry name" value="PROTEIN DISULFIDE ISOMERASE"/>
    <property type="match status" value="1"/>
</dbReference>
<evidence type="ECO:0000256" key="4">
    <source>
        <dbReference type="ARBA" id="ARBA00006347"/>
    </source>
</evidence>
<dbReference type="EMBL" id="GG745359">
    <property type="protein sequence ID" value="KNE69139.1"/>
    <property type="molecule type" value="Genomic_DNA"/>
</dbReference>
<gene>
    <name evidence="18" type="ORF">AMAG_13995</name>
</gene>
<dbReference type="NCBIfam" id="TIGR01130">
    <property type="entry name" value="ER_PDI_fam"/>
    <property type="match status" value="1"/>
</dbReference>
<feature type="disulfide bond" description="Redox-active" evidence="13">
    <location>
        <begin position="56"/>
        <end position="59"/>
    </location>
</feature>
<accession>A0A0L0T3K6</accession>
<comment type="subcellular location">
    <subcellularLocation>
        <location evidence="3">Endoplasmic reticulum lumen</location>
    </subcellularLocation>
</comment>
<dbReference type="Proteomes" id="UP000054350">
    <property type="component" value="Unassembled WGS sequence"/>
</dbReference>
<keyword evidence="7" id="KW-0677">Repeat</keyword>
<keyword evidence="6 15" id="KW-0732">Signal</keyword>
<feature type="compositionally biased region" description="Acidic residues" evidence="16">
    <location>
        <begin position="487"/>
        <end position="500"/>
    </location>
</feature>
<evidence type="ECO:0000256" key="1">
    <source>
        <dbReference type="ARBA" id="ARBA00001182"/>
    </source>
</evidence>
<evidence type="ECO:0000313" key="19">
    <source>
        <dbReference type="Proteomes" id="UP000054350"/>
    </source>
</evidence>
<dbReference type="CDD" id="cd02981">
    <property type="entry name" value="PDI_b_family"/>
    <property type="match status" value="1"/>
</dbReference>
<evidence type="ECO:0000256" key="16">
    <source>
        <dbReference type="SAM" id="MobiDB-lite"/>
    </source>
</evidence>
<evidence type="ECO:0000259" key="17">
    <source>
        <dbReference type="PROSITE" id="PS51352"/>
    </source>
</evidence>
<dbReference type="OMA" id="FFGMKKD"/>
<dbReference type="AlphaFoldDB" id="A0A0L0T3K6"/>
<feature type="region of interest" description="Disordered" evidence="16">
    <location>
        <begin position="481"/>
        <end position="543"/>
    </location>
</feature>
<evidence type="ECO:0000256" key="15">
    <source>
        <dbReference type="RuleBase" id="RU361130"/>
    </source>
</evidence>
<keyword evidence="10 15" id="KW-0413">Isomerase</keyword>
<dbReference type="CDD" id="cd02961">
    <property type="entry name" value="PDI_a_family"/>
    <property type="match status" value="1"/>
</dbReference>
<evidence type="ECO:0000256" key="14">
    <source>
        <dbReference type="RuleBase" id="RU004208"/>
    </source>
</evidence>
<evidence type="ECO:0000256" key="3">
    <source>
        <dbReference type="ARBA" id="ARBA00004319"/>
    </source>
</evidence>
<dbReference type="FunFam" id="3.40.30.10:FF:000027">
    <property type="entry name" value="protein disulfide-isomerase A2"/>
    <property type="match status" value="1"/>
</dbReference>
<feature type="disulfide bond" description="Redox-active" evidence="13">
    <location>
        <begin position="390"/>
        <end position="393"/>
    </location>
</feature>
<protein>
    <recommendedName>
        <fullName evidence="12 15">Protein disulfide-isomerase</fullName>
        <ecNumber evidence="5 15">5.3.4.1</ecNumber>
    </recommendedName>
</protein>
<dbReference type="InterPro" id="IPR013766">
    <property type="entry name" value="Thioredoxin_domain"/>
</dbReference>
<dbReference type="STRING" id="578462.A0A0L0T3K6"/>
<organism evidence="18 19">
    <name type="scientific">Allomyces macrogynus (strain ATCC 38327)</name>
    <name type="common">Allomyces javanicus var. macrogynus</name>
    <dbReference type="NCBI Taxonomy" id="578462"/>
    <lineage>
        <taxon>Eukaryota</taxon>
        <taxon>Fungi</taxon>
        <taxon>Fungi incertae sedis</taxon>
        <taxon>Blastocladiomycota</taxon>
        <taxon>Blastocladiomycetes</taxon>
        <taxon>Blastocladiales</taxon>
        <taxon>Blastocladiaceae</taxon>
        <taxon>Allomyces</taxon>
    </lineage>
</organism>
<evidence type="ECO:0000256" key="11">
    <source>
        <dbReference type="ARBA" id="ARBA00023284"/>
    </source>
</evidence>
<evidence type="ECO:0000256" key="12">
    <source>
        <dbReference type="ARBA" id="ARBA00039846"/>
    </source>
</evidence>
<proteinExistence type="inferred from homology"/>
<reference evidence="19" key="2">
    <citation type="submission" date="2009-11" db="EMBL/GenBank/DDBJ databases">
        <title>The Genome Sequence of Allomyces macrogynus strain ATCC 38327.</title>
        <authorList>
            <consortium name="The Broad Institute Genome Sequencing Platform"/>
            <person name="Russ C."/>
            <person name="Cuomo C."/>
            <person name="Shea T."/>
            <person name="Young S.K."/>
            <person name="Zeng Q."/>
            <person name="Koehrsen M."/>
            <person name="Haas B."/>
            <person name="Borodovsky M."/>
            <person name="Guigo R."/>
            <person name="Alvarado L."/>
            <person name="Berlin A."/>
            <person name="Borenstein D."/>
            <person name="Chen Z."/>
            <person name="Engels R."/>
            <person name="Freedman E."/>
            <person name="Gellesch M."/>
            <person name="Goldberg J."/>
            <person name="Griggs A."/>
            <person name="Gujja S."/>
            <person name="Heiman D."/>
            <person name="Hepburn T."/>
            <person name="Howarth C."/>
            <person name="Jen D."/>
            <person name="Larson L."/>
            <person name="Lewis B."/>
            <person name="Mehta T."/>
            <person name="Park D."/>
            <person name="Pearson M."/>
            <person name="Roberts A."/>
            <person name="Saif S."/>
            <person name="Shenoy N."/>
            <person name="Sisk P."/>
            <person name="Stolte C."/>
            <person name="Sykes S."/>
            <person name="Walk T."/>
            <person name="White J."/>
            <person name="Yandava C."/>
            <person name="Burger G."/>
            <person name="Gray M.W."/>
            <person name="Holland P.W.H."/>
            <person name="King N."/>
            <person name="Lang F.B.F."/>
            <person name="Roger A.J."/>
            <person name="Ruiz-Trillo I."/>
            <person name="Lander E."/>
            <person name="Nusbaum C."/>
        </authorList>
    </citation>
    <scope>NUCLEOTIDE SEQUENCE [LARGE SCALE GENOMIC DNA]</scope>
    <source>
        <strain evidence="19">ATCC 38327</strain>
    </source>
</reference>
<dbReference type="Pfam" id="PF00085">
    <property type="entry name" value="Thioredoxin"/>
    <property type="match status" value="2"/>
</dbReference>
<feature type="compositionally biased region" description="Basic and acidic residues" evidence="16">
    <location>
        <begin position="501"/>
        <end position="520"/>
    </location>
</feature>
<evidence type="ECO:0000256" key="8">
    <source>
        <dbReference type="ARBA" id="ARBA00022824"/>
    </source>
</evidence>
<evidence type="ECO:0000256" key="13">
    <source>
        <dbReference type="PIRSR" id="PIRSR605792-51"/>
    </source>
</evidence>
<dbReference type="PRINTS" id="PR00421">
    <property type="entry name" value="THIOREDOXIN"/>
</dbReference>
<keyword evidence="8" id="KW-0256">Endoplasmic reticulum</keyword>
<dbReference type="PROSITE" id="PS00194">
    <property type="entry name" value="THIOREDOXIN_1"/>
    <property type="match status" value="2"/>
</dbReference>
<evidence type="ECO:0000256" key="10">
    <source>
        <dbReference type="ARBA" id="ARBA00023235"/>
    </source>
</evidence>